<dbReference type="EMBL" id="BLPF01000002">
    <property type="protein sequence ID" value="GFJ81704.1"/>
    <property type="molecule type" value="Genomic_DNA"/>
</dbReference>
<reference evidence="3 4" key="2">
    <citation type="submission" date="2020-03" db="EMBL/GenBank/DDBJ databases">
        <authorList>
            <person name="Ichikawa N."/>
            <person name="Kimura A."/>
            <person name="Kitahashi Y."/>
            <person name="Uohara A."/>
        </authorList>
    </citation>
    <scope>NUCLEOTIDE SEQUENCE [LARGE SCALE GENOMIC DNA]</scope>
    <source>
        <strain evidence="3 4">NBRC 108639</strain>
    </source>
</reference>
<comment type="similarity">
    <text evidence="1">Belongs to the universal stress protein A family.</text>
</comment>
<dbReference type="SUPFAM" id="SSF52402">
    <property type="entry name" value="Adenine nucleotide alpha hydrolases-like"/>
    <property type="match status" value="2"/>
</dbReference>
<dbReference type="InterPro" id="IPR014729">
    <property type="entry name" value="Rossmann-like_a/b/a_fold"/>
</dbReference>
<comment type="caution">
    <text evidence="3">The sequence shown here is derived from an EMBL/GenBank/DDBJ whole genome shotgun (WGS) entry which is preliminary data.</text>
</comment>
<sequence length="281" mass="28969">MVTGPIVVGFDGTEDAVAAAVWAVDEAASHGAPVRLLYACQPGMACPCAPWPAAAARAQAESVVDAGVSAARAARPGVTVTGAVLAGPPHVILTMQSHHASLVVVGSRGPDRFTGPVLGSVGLALAAHAHCPVTVVREPEHPSAGAGHVLVGLDGSAMSLRALAFGFDYADRRGLAVHTIQAWSAPRHHDRDAVPDRAHGHLAATVAAWKDKFPRVSTTWEMARGPAAEVLVEASRRAQLAVVGPRGAGEYSRLPLGTVGQHLLRHGHCPVVVVREPGDCN</sequence>
<feature type="domain" description="UspA" evidence="2">
    <location>
        <begin position="148"/>
        <end position="275"/>
    </location>
</feature>
<keyword evidence="4" id="KW-1185">Reference proteome</keyword>
<feature type="domain" description="UspA" evidence="2">
    <location>
        <begin position="5"/>
        <end position="137"/>
    </location>
</feature>
<dbReference type="AlphaFoldDB" id="A0A6V8KD47"/>
<proteinExistence type="inferred from homology"/>
<organism evidence="3 4">
    <name type="scientific">Phytohabitans houttuyneae</name>
    <dbReference type="NCBI Taxonomy" id="1076126"/>
    <lineage>
        <taxon>Bacteria</taxon>
        <taxon>Bacillati</taxon>
        <taxon>Actinomycetota</taxon>
        <taxon>Actinomycetes</taxon>
        <taxon>Micromonosporales</taxon>
        <taxon>Micromonosporaceae</taxon>
    </lineage>
</organism>
<accession>A0A6V8KD47</accession>
<protein>
    <submittedName>
        <fullName evidence="3">Universal stress protein</fullName>
    </submittedName>
</protein>
<evidence type="ECO:0000313" key="4">
    <source>
        <dbReference type="Proteomes" id="UP000482800"/>
    </source>
</evidence>
<dbReference type="Gene3D" id="3.40.50.620">
    <property type="entry name" value="HUPs"/>
    <property type="match status" value="2"/>
</dbReference>
<dbReference type="InterPro" id="IPR006015">
    <property type="entry name" value="Universal_stress_UspA"/>
</dbReference>
<evidence type="ECO:0000259" key="2">
    <source>
        <dbReference type="Pfam" id="PF00582"/>
    </source>
</evidence>
<evidence type="ECO:0000313" key="3">
    <source>
        <dbReference type="EMBL" id="GFJ81704.1"/>
    </source>
</evidence>
<gene>
    <name evidence="3" type="ORF">Phou_058840</name>
</gene>
<dbReference type="PANTHER" id="PTHR46553">
    <property type="entry name" value="ADENINE NUCLEOTIDE ALPHA HYDROLASES-LIKE SUPERFAMILY PROTEIN"/>
    <property type="match status" value="1"/>
</dbReference>
<dbReference type="RefSeq" id="WP_173061278.1">
    <property type="nucleotide sequence ID" value="NZ_BAABGO010000072.1"/>
</dbReference>
<dbReference type="Proteomes" id="UP000482800">
    <property type="component" value="Unassembled WGS sequence"/>
</dbReference>
<dbReference type="PRINTS" id="PR01438">
    <property type="entry name" value="UNVRSLSTRESS"/>
</dbReference>
<dbReference type="InterPro" id="IPR006016">
    <property type="entry name" value="UspA"/>
</dbReference>
<dbReference type="Pfam" id="PF00582">
    <property type="entry name" value="Usp"/>
    <property type="match status" value="2"/>
</dbReference>
<evidence type="ECO:0000256" key="1">
    <source>
        <dbReference type="ARBA" id="ARBA00008791"/>
    </source>
</evidence>
<name>A0A6V8KD47_9ACTN</name>
<reference evidence="3 4" key="1">
    <citation type="submission" date="2020-03" db="EMBL/GenBank/DDBJ databases">
        <title>Whole genome shotgun sequence of Phytohabitans houttuyneae NBRC 108639.</title>
        <authorList>
            <person name="Komaki H."/>
            <person name="Tamura T."/>
        </authorList>
    </citation>
    <scope>NUCLEOTIDE SEQUENCE [LARGE SCALE GENOMIC DNA]</scope>
    <source>
        <strain evidence="3 4">NBRC 108639</strain>
    </source>
</reference>
<dbReference type="PANTHER" id="PTHR46553:SF3">
    <property type="entry name" value="ADENINE NUCLEOTIDE ALPHA HYDROLASES-LIKE SUPERFAMILY PROTEIN"/>
    <property type="match status" value="1"/>
</dbReference>